<gene>
    <name evidence="2" type="ORF">BLGHR1_11466</name>
</gene>
<dbReference type="EMBL" id="UNSH01000023">
    <property type="protein sequence ID" value="SZF00722.1"/>
    <property type="molecule type" value="Genomic_DNA"/>
</dbReference>
<dbReference type="InterPro" id="IPR040976">
    <property type="entry name" value="Pkinase_fungal"/>
</dbReference>
<organism evidence="2 3">
    <name type="scientific">Blumeria hordei</name>
    <name type="common">Barley powdery mildew</name>
    <name type="synonym">Blumeria graminis f. sp. hordei</name>
    <dbReference type="NCBI Taxonomy" id="2867405"/>
    <lineage>
        <taxon>Eukaryota</taxon>
        <taxon>Fungi</taxon>
        <taxon>Dikarya</taxon>
        <taxon>Ascomycota</taxon>
        <taxon>Pezizomycotina</taxon>
        <taxon>Leotiomycetes</taxon>
        <taxon>Erysiphales</taxon>
        <taxon>Erysiphaceae</taxon>
        <taxon>Blumeria</taxon>
    </lineage>
</organism>
<sequence length="893" mass="102836">MSQFPEIYAYLNENPIEAILTSFRKNYTKDTAQDDVFELMLTLSYHIKDITRNNKLRKLRTDFASIIAKIGNHESYLTNIDSLVQAVLQNQDEAEVFKIAIDLVQKLSDEPSDNQPSGRKVLTPTNGPFSFTRSISEAVGLHKTVPCITAALENELHDNVIVNLDNFWTKLFLDKIWSKQTLNIWESYLAYELKEAKFQIEDTMEKKEAHARSLKQDAEKKKQAEITNDKPREIQVKKLGKGARLAKTGKKSRSYKNKIAGKLETVKEEEVSKTFRKTRSQTKKEEDEKAILAENESLVSSQDTCNINSNDPQDKTNLTEAENVEMRKIVYPNKILTKDMTEDEMWDWLDFFRENFLNQLTDHFSKPSKKFPSIIKEELGSELRCDYFRSSKQCPMRGTANNYQADLITKRIEFSNDHTHEHQWSDVRALGEFSKISSTYKRKEKFLQLSRLALEVFYTQPLRHFVYGFCVFQSSFELWVFNRSGAFSSGVFDLEKHKEKLVRAICSYLLMSDQELGMDSSIRHVDGRSFVSIDDKKLDKTTELEIKPDSFFRVGTLVTRGTTCFETTDKSKVVKYSWVRIPGKSEIDFLKHANGIEGVVEYVTADVICTIGDHLRELNFSNASFWKMSGTEAHITKAEEAEKAEESKTPQLRDRELRRIVITPRGHSLRSCKTIMQFLVVIRDAIVAHRRLYVEKKILHGDISDGNIILAKVGGKIQGMLIDLDHAEMVGPPHDANDNFSLIGTMKFMALERLQHASKSKPTIKRTFHHDLESFFYVFIVGCITYERGMKSEEVIDLQNWFTGTIKNIFMAKQIAIFSFRIQVLANFSTNFECLEPLATELREILFGKSGDEYRTPEEHEPEYEKIIKAFNNTIEDVRDGKIPNNILVKGTS</sequence>
<dbReference type="SUPFAM" id="SSF56112">
    <property type="entry name" value="Protein kinase-like (PK-like)"/>
    <property type="match status" value="1"/>
</dbReference>
<dbReference type="Pfam" id="PF17667">
    <property type="entry name" value="Pkinase_fungal"/>
    <property type="match status" value="1"/>
</dbReference>
<dbReference type="InterPro" id="IPR011009">
    <property type="entry name" value="Kinase-like_dom_sf"/>
</dbReference>
<dbReference type="AlphaFoldDB" id="A0A383UN81"/>
<evidence type="ECO:0000313" key="2">
    <source>
        <dbReference type="EMBL" id="SZF00722.1"/>
    </source>
</evidence>
<protein>
    <recommendedName>
        <fullName evidence="1">Fungal-type protein kinase domain-containing protein</fullName>
    </recommendedName>
</protein>
<reference evidence="2 3" key="1">
    <citation type="submission" date="2017-11" db="EMBL/GenBank/DDBJ databases">
        <authorList>
            <person name="Kracher B."/>
        </authorList>
    </citation>
    <scope>NUCLEOTIDE SEQUENCE [LARGE SCALE GENOMIC DNA]</scope>
    <source>
        <strain evidence="2 3">RACE1</strain>
    </source>
</reference>
<evidence type="ECO:0000259" key="1">
    <source>
        <dbReference type="Pfam" id="PF17667"/>
    </source>
</evidence>
<feature type="domain" description="Fungal-type protein kinase" evidence="1">
    <location>
        <begin position="409"/>
        <end position="783"/>
    </location>
</feature>
<dbReference type="PANTHER" id="PTHR38248">
    <property type="entry name" value="FUNK1 6"/>
    <property type="match status" value="1"/>
</dbReference>
<proteinExistence type="predicted"/>
<dbReference type="Proteomes" id="UP000275772">
    <property type="component" value="Unassembled WGS sequence"/>
</dbReference>
<dbReference type="PANTHER" id="PTHR38248:SF2">
    <property type="entry name" value="FUNK1 11"/>
    <property type="match status" value="1"/>
</dbReference>
<dbReference type="Gene3D" id="1.10.510.10">
    <property type="entry name" value="Transferase(Phosphotransferase) domain 1"/>
    <property type="match status" value="1"/>
</dbReference>
<name>A0A383UN81_BLUHO</name>
<accession>A0A383UN81</accession>
<dbReference type="VEuPathDB" id="FungiDB:BLGHR1_11466"/>
<evidence type="ECO:0000313" key="3">
    <source>
        <dbReference type="Proteomes" id="UP000275772"/>
    </source>
</evidence>